<reference evidence="1" key="2">
    <citation type="submission" date="2013-04" db="UniProtKB">
        <authorList>
            <consortium name="EnsemblPlants"/>
        </authorList>
    </citation>
    <scope>IDENTIFICATION</scope>
</reference>
<dbReference type="EnsemblPlants" id="OB11G18670.1">
    <property type="protein sequence ID" value="OB11G18670.1"/>
    <property type="gene ID" value="OB11G18670"/>
</dbReference>
<proteinExistence type="predicted"/>
<evidence type="ECO:0008006" key="3">
    <source>
        <dbReference type="Google" id="ProtNLM"/>
    </source>
</evidence>
<keyword evidence="2" id="KW-1185">Reference proteome</keyword>
<sequence>MDVSGLLDEADQPHWVNPMDEMPRARRKLVCLFEVGVDLCAFSSCMQALHAGAAAELRRVVFAVGGGFLGEVGIVSVGGGANEHYNPHDDLYLCLFLQQDGIGNSRYFLLDWSKSHVMGFYWLPEEFHKKMDQIRGNFYWQGIGISRYFLLDWSKSYVMGFYWLPEEFHKKMDQIRGNFYWQGVGKKKKYHLIKWQALCRSKDYGGLDFLDTRIMNICPLRLMLHWFGQFRNLVISGFRVEGWKSDSSTRVMFVIVPRAGAWGDATGRLVEVSCSYRGMETRRTTSVADDEEAVVHRPSWAEASVAGRSMEVDRELVWVEVIDDIALAWANANRSCRRAVAREREKREERKGRKEREK</sequence>
<evidence type="ECO:0000313" key="1">
    <source>
        <dbReference type="EnsemblPlants" id="OB11G18670.1"/>
    </source>
</evidence>
<accession>J3N7T1</accession>
<name>J3N7T1_ORYBR</name>
<reference evidence="1" key="1">
    <citation type="journal article" date="2013" name="Nat. Commun.">
        <title>Whole-genome sequencing of Oryza brachyantha reveals mechanisms underlying Oryza genome evolution.</title>
        <authorList>
            <person name="Chen J."/>
            <person name="Huang Q."/>
            <person name="Gao D."/>
            <person name="Wang J."/>
            <person name="Lang Y."/>
            <person name="Liu T."/>
            <person name="Li B."/>
            <person name="Bai Z."/>
            <person name="Luis Goicoechea J."/>
            <person name="Liang C."/>
            <person name="Chen C."/>
            <person name="Zhang W."/>
            <person name="Sun S."/>
            <person name="Liao Y."/>
            <person name="Zhang X."/>
            <person name="Yang L."/>
            <person name="Song C."/>
            <person name="Wang M."/>
            <person name="Shi J."/>
            <person name="Liu G."/>
            <person name="Liu J."/>
            <person name="Zhou H."/>
            <person name="Zhou W."/>
            <person name="Yu Q."/>
            <person name="An N."/>
            <person name="Chen Y."/>
            <person name="Cai Q."/>
            <person name="Wang B."/>
            <person name="Liu B."/>
            <person name="Min J."/>
            <person name="Huang Y."/>
            <person name="Wu H."/>
            <person name="Li Z."/>
            <person name="Zhang Y."/>
            <person name="Yin Y."/>
            <person name="Song W."/>
            <person name="Jiang J."/>
            <person name="Jackson S.A."/>
            <person name="Wing R.A."/>
            <person name="Wang J."/>
            <person name="Chen M."/>
        </authorList>
    </citation>
    <scope>NUCLEOTIDE SEQUENCE [LARGE SCALE GENOMIC DNA]</scope>
    <source>
        <strain evidence="1">cv. IRGC 101232</strain>
    </source>
</reference>
<dbReference type="Gramene" id="OB11G18670.1">
    <property type="protein sequence ID" value="OB11G18670.1"/>
    <property type="gene ID" value="OB11G18670"/>
</dbReference>
<dbReference type="Proteomes" id="UP000006038">
    <property type="component" value="Chromosome 11"/>
</dbReference>
<organism evidence="1">
    <name type="scientific">Oryza brachyantha</name>
    <name type="common">malo sina</name>
    <dbReference type="NCBI Taxonomy" id="4533"/>
    <lineage>
        <taxon>Eukaryota</taxon>
        <taxon>Viridiplantae</taxon>
        <taxon>Streptophyta</taxon>
        <taxon>Embryophyta</taxon>
        <taxon>Tracheophyta</taxon>
        <taxon>Spermatophyta</taxon>
        <taxon>Magnoliopsida</taxon>
        <taxon>Liliopsida</taxon>
        <taxon>Poales</taxon>
        <taxon>Poaceae</taxon>
        <taxon>BOP clade</taxon>
        <taxon>Oryzoideae</taxon>
        <taxon>Oryzeae</taxon>
        <taxon>Oryzinae</taxon>
        <taxon>Oryza</taxon>
    </lineage>
</organism>
<protein>
    <recommendedName>
        <fullName evidence="3">Reverse transcriptase zinc-binding domain-containing protein</fullName>
    </recommendedName>
</protein>
<evidence type="ECO:0000313" key="2">
    <source>
        <dbReference type="Proteomes" id="UP000006038"/>
    </source>
</evidence>
<dbReference type="AlphaFoldDB" id="J3N7T1"/>
<dbReference type="HOGENOM" id="CLU_774727_0_0_1"/>